<dbReference type="PANTHER" id="PTHR43421:SF1">
    <property type="entry name" value="METALLOPROTEASE PMBA"/>
    <property type="match status" value="1"/>
</dbReference>
<dbReference type="Gene3D" id="3.30.2290.10">
    <property type="entry name" value="PmbA/TldD superfamily"/>
    <property type="match status" value="1"/>
</dbReference>
<reference evidence="4" key="1">
    <citation type="journal article" date="2021" name="mSystems">
        <title>Bacteria and Archaea Synergistically Convert Glycine Betaine to Biogenic Methane in the Formosa Cold Seep of the South China Sea.</title>
        <authorList>
            <person name="Li L."/>
            <person name="Zhang W."/>
            <person name="Zhang S."/>
            <person name="Song L."/>
            <person name="Sun Q."/>
            <person name="Zhang H."/>
            <person name="Xiang H."/>
            <person name="Dong X."/>
        </authorList>
    </citation>
    <scope>NUCLEOTIDE SEQUENCE</scope>
    <source>
        <strain evidence="4">ZWT</strain>
    </source>
</reference>
<keyword evidence="5" id="KW-1185">Reference proteome</keyword>
<dbReference type="InterPro" id="IPR045569">
    <property type="entry name" value="Metalloprtase-TldD/E_C"/>
</dbReference>
<feature type="domain" description="Metalloprotease TldD/E C-terminal" evidence="3">
    <location>
        <begin position="227"/>
        <end position="430"/>
    </location>
</feature>
<dbReference type="GO" id="GO:0008237">
    <property type="term" value="F:metallopeptidase activity"/>
    <property type="evidence" value="ECO:0007669"/>
    <property type="project" value="InterPro"/>
</dbReference>
<dbReference type="InterPro" id="IPR036059">
    <property type="entry name" value="TldD/PmbA_sf"/>
</dbReference>
<name>A0A9J6NWW5_9CLOT</name>
<dbReference type="InterPro" id="IPR047657">
    <property type="entry name" value="PmbA"/>
</dbReference>
<dbReference type="AlphaFoldDB" id="A0A9J6NWW5"/>
<dbReference type="Pfam" id="PF19289">
    <property type="entry name" value="PmbA_TldD_3rd"/>
    <property type="match status" value="1"/>
</dbReference>
<gene>
    <name evidence="4" type="ORF">KDK92_03310</name>
</gene>
<accession>A0A9J6NWW5</accession>
<reference evidence="4" key="2">
    <citation type="submission" date="2021-04" db="EMBL/GenBank/DDBJ databases">
        <authorList>
            <person name="Dong X."/>
        </authorList>
    </citation>
    <scope>NUCLEOTIDE SEQUENCE</scope>
    <source>
        <strain evidence="4">ZWT</strain>
    </source>
</reference>
<sequence length="432" mass="47413">MKGREITNYCLQAITNKGIDKGECVYTASDKYEFNINHGEISLLRTTMDSSLNIKVINDKKVGSISINKTNKEAIDEAIANAIDLSNSSQPDEANDIAPNQQSEEFNAGNSEPELEKMLELSKGLSEAVAKEFPKIKFEESIFEFTVSKQYFSNTNGVDFVTNKGQYGLSVMFTAKDGKKTSSFNYTGMSLKEIGKELIELGTIRTLMAQSVQELDAKPLPEKFVGDIIITPDCLGAFLYYYNAIFLGDGSLISGTSRLKDSLNEKVASEKLTFSSNPTSDEISNGHFVTRDGFKAEDFSIIEKGVLKSFVLGLYGANKTGKERAKNSGEIFVVEPGDKAFEEMVKNTKKGILVGRFSGGYPNSNGDFSGVAKNSFYIENGEIKHAITETMISGNLYDLFNDIVDISSERVNFGDSILPWIQSKGVTISGKI</sequence>
<dbReference type="InterPro" id="IPR002510">
    <property type="entry name" value="Metalloprtase-TldD/E_N"/>
</dbReference>
<evidence type="ECO:0000259" key="2">
    <source>
        <dbReference type="Pfam" id="PF01523"/>
    </source>
</evidence>
<evidence type="ECO:0000313" key="5">
    <source>
        <dbReference type="Proteomes" id="UP001056429"/>
    </source>
</evidence>
<dbReference type="EMBL" id="JAGSOJ010000001">
    <property type="protein sequence ID" value="MCM1988755.1"/>
    <property type="molecule type" value="Genomic_DNA"/>
</dbReference>
<evidence type="ECO:0000313" key="4">
    <source>
        <dbReference type="EMBL" id="MCM1988755.1"/>
    </source>
</evidence>
<dbReference type="PANTHER" id="PTHR43421">
    <property type="entry name" value="METALLOPROTEASE PMBA"/>
    <property type="match status" value="1"/>
</dbReference>
<comment type="caution">
    <text evidence="4">The sequence shown here is derived from an EMBL/GenBank/DDBJ whole genome shotgun (WGS) entry which is preliminary data.</text>
</comment>
<dbReference type="RefSeq" id="WP_250857624.1">
    <property type="nucleotide sequence ID" value="NZ_JAGSOJ010000001.1"/>
</dbReference>
<dbReference type="GO" id="GO:0005829">
    <property type="term" value="C:cytosol"/>
    <property type="evidence" value="ECO:0007669"/>
    <property type="project" value="TreeGrafter"/>
</dbReference>
<dbReference type="InterPro" id="IPR035068">
    <property type="entry name" value="TldD/PmbA_N"/>
</dbReference>
<feature type="domain" description="Metalloprotease TldD/E N-terminal" evidence="2">
    <location>
        <begin position="26"/>
        <end position="85"/>
    </location>
</feature>
<dbReference type="Proteomes" id="UP001056429">
    <property type="component" value="Unassembled WGS sequence"/>
</dbReference>
<evidence type="ECO:0000256" key="1">
    <source>
        <dbReference type="ARBA" id="ARBA00005836"/>
    </source>
</evidence>
<organism evidence="4 5">
    <name type="scientific">Oceanirhabdus seepicola</name>
    <dbReference type="NCBI Taxonomy" id="2828781"/>
    <lineage>
        <taxon>Bacteria</taxon>
        <taxon>Bacillati</taxon>
        <taxon>Bacillota</taxon>
        <taxon>Clostridia</taxon>
        <taxon>Eubacteriales</taxon>
        <taxon>Clostridiaceae</taxon>
        <taxon>Oceanirhabdus</taxon>
    </lineage>
</organism>
<proteinExistence type="inferred from homology"/>
<comment type="similarity">
    <text evidence="1">Belongs to the peptidase U62 family.</text>
</comment>
<dbReference type="Pfam" id="PF01523">
    <property type="entry name" value="PmbA_TldD_1st"/>
    <property type="match status" value="1"/>
</dbReference>
<dbReference type="SUPFAM" id="SSF111283">
    <property type="entry name" value="Putative modulator of DNA gyrase, PmbA/TldD"/>
    <property type="match status" value="1"/>
</dbReference>
<dbReference type="GO" id="GO:0006508">
    <property type="term" value="P:proteolysis"/>
    <property type="evidence" value="ECO:0007669"/>
    <property type="project" value="InterPro"/>
</dbReference>
<evidence type="ECO:0000259" key="3">
    <source>
        <dbReference type="Pfam" id="PF19289"/>
    </source>
</evidence>
<protein>
    <submittedName>
        <fullName evidence="4">TldD/PmbA family protein</fullName>
    </submittedName>
</protein>